<keyword evidence="2" id="KW-1185">Reference proteome</keyword>
<dbReference type="Proteomes" id="UP000276133">
    <property type="component" value="Unassembled WGS sequence"/>
</dbReference>
<comment type="caution">
    <text evidence="1">The sequence shown here is derived from an EMBL/GenBank/DDBJ whole genome shotgun (WGS) entry which is preliminary data.</text>
</comment>
<sequence length="136" mass="16438">MFYPIHRELLLARSMASWFQQEIFFQHLVEVRDIDHIDNGVTNTQKKNQRIRVQRIKRIVEKYRDSDHIQYLNYRDLSEMTCRNAVRKLFLILFYKHLLLGMTLDHVKFDYMKTLQGLSSDFVFRIISTILKSIIA</sequence>
<reference evidence="1 2" key="1">
    <citation type="journal article" date="2018" name="Sci. Rep.">
        <title>Genomic signatures of local adaptation to the degree of environmental predictability in rotifers.</title>
        <authorList>
            <person name="Franch-Gras L."/>
            <person name="Hahn C."/>
            <person name="Garcia-Roger E.M."/>
            <person name="Carmona M.J."/>
            <person name="Serra M."/>
            <person name="Gomez A."/>
        </authorList>
    </citation>
    <scope>NUCLEOTIDE SEQUENCE [LARGE SCALE GENOMIC DNA]</scope>
    <source>
        <strain evidence="1">HYR1</strain>
    </source>
</reference>
<proteinExistence type="predicted"/>
<organism evidence="1 2">
    <name type="scientific">Brachionus plicatilis</name>
    <name type="common">Marine rotifer</name>
    <name type="synonym">Brachionus muelleri</name>
    <dbReference type="NCBI Taxonomy" id="10195"/>
    <lineage>
        <taxon>Eukaryota</taxon>
        <taxon>Metazoa</taxon>
        <taxon>Spiralia</taxon>
        <taxon>Gnathifera</taxon>
        <taxon>Rotifera</taxon>
        <taxon>Eurotatoria</taxon>
        <taxon>Monogononta</taxon>
        <taxon>Pseudotrocha</taxon>
        <taxon>Ploima</taxon>
        <taxon>Brachionidae</taxon>
        <taxon>Brachionus</taxon>
    </lineage>
</organism>
<dbReference type="AlphaFoldDB" id="A0A3M7RTZ4"/>
<accession>A0A3M7RTZ4</accession>
<dbReference type="EMBL" id="REGN01002629">
    <property type="protein sequence ID" value="RNA26962.1"/>
    <property type="molecule type" value="Genomic_DNA"/>
</dbReference>
<evidence type="ECO:0000313" key="1">
    <source>
        <dbReference type="EMBL" id="RNA26962.1"/>
    </source>
</evidence>
<evidence type="ECO:0000313" key="2">
    <source>
        <dbReference type="Proteomes" id="UP000276133"/>
    </source>
</evidence>
<name>A0A3M7RTZ4_BRAPC</name>
<gene>
    <name evidence="1" type="ORF">BpHYR1_011639</name>
</gene>
<protein>
    <submittedName>
        <fullName evidence="1">Uncharacterized protein</fullName>
    </submittedName>
</protein>